<organism evidence="1 2">
    <name type="scientific">Clostridium perfringens</name>
    <dbReference type="NCBI Taxonomy" id="1502"/>
    <lineage>
        <taxon>Bacteria</taxon>
        <taxon>Bacillati</taxon>
        <taxon>Bacillota</taxon>
        <taxon>Clostridia</taxon>
        <taxon>Eubacteriales</taxon>
        <taxon>Clostridiaceae</taxon>
        <taxon>Clostridium</taxon>
    </lineage>
</organism>
<dbReference type="Gene3D" id="3.40.50.300">
    <property type="entry name" value="P-loop containing nucleotide triphosphate hydrolases"/>
    <property type="match status" value="1"/>
</dbReference>
<dbReference type="EMBL" id="JAALLZ010000006">
    <property type="protein sequence ID" value="NGU31045.1"/>
    <property type="molecule type" value="Genomic_DNA"/>
</dbReference>
<proteinExistence type="predicted"/>
<comment type="caution">
    <text evidence="1">The sequence shown here is derived from an EMBL/GenBank/DDBJ whole genome shotgun (WGS) entry which is preliminary data.</text>
</comment>
<reference evidence="1 2" key="1">
    <citation type="submission" date="2020-02" db="EMBL/GenBank/DDBJ databases">
        <title>Genomic Insights into the Phylogeny and Genetic Plasticity of the Human and Animal Enteric Pathogen Clostridium perfringens.</title>
        <authorList>
            <person name="Feng Y."/>
            <person name="Hu Y."/>
        </authorList>
    </citation>
    <scope>NUCLEOTIDE SEQUENCE [LARGE SCALE GENOMIC DNA]</scope>
    <source>
        <strain evidence="1 2">CP-40</strain>
    </source>
</reference>
<accession>A0AAP6WNU2</accession>
<evidence type="ECO:0000313" key="2">
    <source>
        <dbReference type="Proteomes" id="UP000481454"/>
    </source>
</evidence>
<protein>
    <submittedName>
        <fullName evidence="1">Terminase</fullName>
    </submittedName>
</protein>
<dbReference type="Gene3D" id="3.30.420.240">
    <property type="match status" value="1"/>
</dbReference>
<evidence type="ECO:0000313" key="1">
    <source>
        <dbReference type="EMBL" id="NGU31045.1"/>
    </source>
</evidence>
<gene>
    <name evidence="1" type="ORF">G6Z34_13215</name>
</gene>
<sequence>MSKENLSPRKLEGYLKWAKIIQWGRRNPVKFAETFLGIEFMDYQRYTFMNSWDKQFVLWLMSRNGGKSTLSAPFAMTKMMLFPNFEAYILSLTSAQSQDTFLKMEKIAKRQIESFTGLTDIFYNEIVKSAANTDGFTHSPQGFKYGLFNGSKITSLSGQEDNIRGKRSNLNIYDESGFISENYIQVTSAFTTQNASFKLGGDVNSETLPKALPNQLLFCSSASSIDTYFYDVYKEYSKKMFAGSNNHFVADIDCDVIINATNRGKKLYVPLLTQDKVNEALSQNKEKALREYYNKFTTEGGNQQPIKRAAIIRNSKLRPPEVCNIDNGKHRYLLAYDPARSYDNSIITIAEIIKDEKVGYKMKIINCVSLVDIGKKNKTPMRTPEQIDYLKQLILDYNGSGYADYENIESVLIDAGAGGGGVDKADYLMENWEDKEGNQHIGLIDKEVSSDYVSKFPEAVNKLRLISPKKYRTEMYDAFIEMLNLGLIEFTETYDMKGYLNIPITTDNNEISYEKKDLCFEETLALKNIDLAKEELVQIYRFESSNKSYYYDLPKDKKNKMHDDRAYTMAMLGWYLKELRRENITKKENKAGLLKAEDLFFFKTQEFGR</sequence>
<dbReference type="Proteomes" id="UP000481454">
    <property type="component" value="Unassembled WGS sequence"/>
</dbReference>
<dbReference type="AlphaFoldDB" id="A0AAP6WNU2"/>
<dbReference type="InterPro" id="IPR027417">
    <property type="entry name" value="P-loop_NTPase"/>
</dbReference>
<name>A0AAP6WNU2_CLOPF</name>